<keyword evidence="2" id="KW-0689">Ribosomal protein</keyword>
<evidence type="ECO:0000313" key="3">
    <source>
        <dbReference type="Proteomes" id="UP001214638"/>
    </source>
</evidence>
<proteinExistence type="predicted"/>
<dbReference type="RefSeq" id="XP_067804292.1">
    <property type="nucleotide sequence ID" value="XM_067945501.1"/>
</dbReference>
<keyword evidence="1" id="KW-0732">Signal</keyword>
<accession>A0AAD9PM81</accession>
<evidence type="ECO:0000313" key="2">
    <source>
        <dbReference type="EMBL" id="KAK2197450.1"/>
    </source>
</evidence>
<keyword evidence="2" id="KW-0687">Ribonucleoprotein</keyword>
<sequence length="114" mass="12893">MYKRLPWIVFLVISGAFRIAPTTNKIGRLCALIARPAQERLAKLDDGKDRSGSYAIVHISGVPRWVERGRYYDVYRLQQSPGAKVHLTRVAFFQSPEGCKEALQEKVWASTGND</sequence>
<dbReference type="Proteomes" id="UP001214638">
    <property type="component" value="Unassembled WGS sequence"/>
</dbReference>
<feature type="signal peptide" evidence="1">
    <location>
        <begin position="1"/>
        <end position="22"/>
    </location>
</feature>
<protein>
    <submittedName>
        <fullName evidence="2">Bifunctional Ribosomal protein L21-like/L21-like superfamily</fullName>
    </submittedName>
</protein>
<dbReference type="GeneID" id="94334748"/>
<keyword evidence="3" id="KW-1185">Reference proteome</keyword>
<organism evidence="2 3">
    <name type="scientific">Babesia duncani</name>
    <dbReference type="NCBI Taxonomy" id="323732"/>
    <lineage>
        <taxon>Eukaryota</taxon>
        <taxon>Sar</taxon>
        <taxon>Alveolata</taxon>
        <taxon>Apicomplexa</taxon>
        <taxon>Aconoidasida</taxon>
        <taxon>Piroplasmida</taxon>
        <taxon>Babesiidae</taxon>
        <taxon>Babesia</taxon>
    </lineage>
</organism>
<dbReference type="InterPro" id="IPR036164">
    <property type="entry name" value="bL21-like_sf"/>
</dbReference>
<dbReference type="AlphaFoldDB" id="A0AAD9PM81"/>
<evidence type="ECO:0000256" key="1">
    <source>
        <dbReference type="SAM" id="SignalP"/>
    </source>
</evidence>
<name>A0AAD9PM81_9APIC</name>
<dbReference type="EMBL" id="JALLKP010000001">
    <property type="protein sequence ID" value="KAK2197450.1"/>
    <property type="molecule type" value="Genomic_DNA"/>
</dbReference>
<comment type="caution">
    <text evidence="2">The sequence shown here is derived from an EMBL/GenBank/DDBJ whole genome shotgun (WGS) entry which is preliminary data.</text>
</comment>
<dbReference type="KEGG" id="bdw:94334748"/>
<reference evidence="2" key="1">
    <citation type="journal article" date="2023" name="Nat. Microbiol.">
        <title>Babesia duncani multi-omics identifies virulence factors and drug targets.</title>
        <authorList>
            <person name="Singh P."/>
            <person name="Lonardi S."/>
            <person name="Liang Q."/>
            <person name="Vydyam P."/>
            <person name="Khabirova E."/>
            <person name="Fang T."/>
            <person name="Gihaz S."/>
            <person name="Thekkiniath J."/>
            <person name="Munshi M."/>
            <person name="Abel S."/>
            <person name="Ciampossin L."/>
            <person name="Batugedara G."/>
            <person name="Gupta M."/>
            <person name="Lu X.M."/>
            <person name="Lenz T."/>
            <person name="Chakravarty S."/>
            <person name="Cornillot E."/>
            <person name="Hu Y."/>
            <person name="Ma W."/>
            <person name="Gonzalez L.M."/>
            <person name="Sanchez S."/>
            <person name="Estrada K."/>
            <person name="Sanchez-Flores A."/>
            <person name="Montero E."/>
            <person name="Harb O.S."/>
            <person name="Le Roch K.G."/>
            <person name="Mamoun C.B."/>
        </authorList>
    </citation>
    <scope>NUCLEOTIDE SEQUENCE</scope>
    <source>
        <strain evidence="2">WA1</strain>
    </source>
</reference>
<dbReference type="SUPFAM" id="SSF141091">
    <property type="entry name" value="L21p-like"/>
    <property type="match status" value="1"/>
</dbReference>
<feature type="chain" id="PRO_5042208309" evidence="1">
    <location>
        <begin position="23"/>
        <end position="114"/>
    </location>
</feature>
<dbReference type="GO" id="GO:0005840">
    <property type="term" value="C:ribosome"/>
    <property type="evidence" value="ECO:0007669"/>
    <property type="project" value="UniProtKB-KW"/>
</dbReference>
<gene>
    <name evidence="2" type="ORF">BdWA1_000450</name>
</gene>